<dbReference type="Proteomes" id="UP000199481">
    <property type="component" value="Unassembled WGS sequence"/>
</dbReference>
<name>A0A1H1BPK2_9LACT</name>
<organism evidence="1 2">
    <name type="scientific">Carnobacterium viridans</name>
    <dbReference type="NCBI Taxonomy" id="174587"/>
    <lineage>
        <taxon>Bacteria</taxon>
        <taxon>Bacillati</taxon>
        <taxon>Bacillota</taxon>
        <taxon>Bacilli</taxon>
        <taxon>Lactobacillales</taxon>
        <taxon>Carnobacteriaceae</taxon>
        <taxon>Carnobacterium</taxon>
    </lineage>
</organism>
<evidence type="ECO:0008006" key="3">
    <source>
        <dbReference type="Google" id="ProtNLM"/>
    </source>
</evidence>
<dbReference type="SUPFAM" id="SSF64496">
    <property type="entry name" value="DNA-binding domain of intron-encoded endonucleases"/>
    <property type="match status" value="1"/>
</dbReference>
<dbReference type="EMBL" id="FNJW01000008">
    <property type="protein sequence ID" value="SDQ53857.1"/>
    <property type="molecule type" value="Genomic_DNA"/>
</dbReference>
<sequence>MKSETEMKMIKRKRSKEVTVRNKFTGEEKVFNTVGEASEFLGCSRVHLSGIISGKRKNRTEYIFSTD</sequence>
<proteinExistence type="predicted"/>
<dbReference type="PROSITE" id="PS50890">
    <property type="entry name" value="PUA"/>
    <property type="match status" value="1"/>
</dbReference>
<evidence type="ECO:0000313" key="1">
    <source>
        <dbReference type="EMBL" id="SDQ53857.1"/>
    </source>
</evidence>
<dbReference type="RefSeq" id="WP_089978530.1">
    <property type="nucleotide sequence ID" value="NZ_CP084916.1"/>
</dbReference>
<protein>
    <recommendedName>
        <fullName evidence="3">NUMOD1 domain-containing protein</fullName>
    </recommendedName>
</protein>
<evidence type="ECO:0000313" key="2">
    <source>
        <dbReference type="Proteomes" id="UP000199481"/>
    </source>
</evidence>
<reference evidence="2" key="1">
    <citation type="submission" date="2016-10" db="EMBL/GenBank/DDBJ databases">
        <authorList>
            <person name="Varghese N."/>
            <person name="Submissions S."/>
        </authorList>
    </citation>
    <scope>NUCLEOTIDE SEQUENCE [LARGE SCALE GENOMIC DNA]</scope>
    <source>
        <strain evidence="2">MPL-11</strain>
    </source>
</reference>
<gene>
    <name evidence="1" type="ORF">SAMN04487752_2680</name>
</gene>
<dbReference type="Gene3D" id="1.10.10.10">
    <property type="entry name" value="Winged helix-like DNA-binding domain superfamily/Winged helix DNA-binding domain"/>
    <property type="match status" value="1"/>
</dbReference>
<keyword evidence="2" id="KW-1185">Reference proteome</keyword>
<accession>A0A1H1BPK2</accession>
<dbReference type="InterPro" id="IPR036388">
    <property type="entry name" value="WH-like_DNA-bd_sf"/>
</dbReference>
<dbReference type="AlphaFoldDB" id="A0A1H1BPK2"/>